<comment type="similarity">
    <text evidence="1">Belongs to the ketopantoate reductase family.</text>
</comment>
<dbReference type="InterPro" id="IPR051402">
    <property type="entry name" value="KPR-Related"/>
</dbReference>
<evidence type="ECO:0000259" key="4">
    <source>
        <dbReference type="Pfam" id="PF02558"/>
    </source>
</evidence>
<dbReference type="InterPro" id="IPR013332">
    <property type="entry name" value="KPR_N"/>
</dbReference>
<dbReference type="InterPro" id="IPR013328">
    <property type="entry name" value="6PGD_dom2"/>
</dbReference>
<accession>A0ABP0DNA7</accession>
<organism evidence="6 7">
    <name type="scientific">Sporothrix epigloea</name>
    <dbReference type="NCBI Taxonomy" id="1892477"/>
    <lineage>
        <taxon>Eukaryota</taxon>
        <taxon>Fungi</taxon>
        <taxon>Dikarya</taxon>
        <taxon>Ascomycota</taxon>
        <taxon>Pezizomycotina</taxon>
        <taxon>Sordariomycetes</taxon>
        <taxon>Sordariomycetidae</taxon>
        <taxon>Ophiostomatales</taxon>
        <taxon>Ophiostomataceae</taxon>
        <taxon>Sporothrix</taxon>
    </lineage>
</organism>
<keyword evidence="7" id="KW-1185">Reference proteome</keyword>
<dbReference type="Pfam" id="PF02558">
    <property type="entry name" value="ApbA"/>
    <property type="match status" value="1"/>
</dbReference>
<keyword evidence="3" id="KW-0560">Oxidoreductase</keyword>
<dbReference type="Proteomes" id="UP001642502">
    <property type="component" value="Unassembled WGS sequence"/>
</dbReference>
<proteinExistence type="inferred from homology"/>
<reference evidence="6 7" key="1">
    <citation type="submission" date="2024-01" db="EMBL/GenBank/DDBJ databases">
        <authorList>
            <person name="Allen C."/>
            <person name="Tagirdzhanova G."/>
        </authorList>
    </citation>
    <scope>NUCLEOTIDE SEQUENCE [LARGE SCALE GENOMIC DNA]</scope>
    <source>
        <strain evidence="6 7">CBS 119000</strain>
    </source>
</reference>
<dbReference type="InterPro" id="IPR013752">
    <property type="entry name" value="KPA_reductase"/>
</dbReference>
<evidence type="ECO:0008006" key="8">
    <source>
        <dbReference type="Google" id="ProtNLM"/>
    </source>
</evidence>
<dbReference type="PANTHER" id="PTHR21708:SF30">
    <property type="entry name" value="2-DEHYDROPANTOATE 2-REDUCTASE-RELATED"/>
    <property type="match status" value="1"/>
</dbReference>
<feature type="domain" description="Ketopantoate reductase N-terminal" evidence="4">
    <location>
        <begin position="21"/>
        <end position="177"/>
    </location>
</feature>
<keyword evidence="2" id="KW-0521">NADP</keyword>
<dbReference type="InterPro" id="IPR036291">
    <property type="entry name" value="NAD(P)-bd_dom_sf"/>
</dbReference>
<evidence type="ECO:0000256" key="1">
    <source>
        <dbReference type="ARBA" id="ARBA00007870"/>
    </source>
</evidence>
<evidence type="ECO:0000259" key="5">
    <source>
        <dbReference type="Pfam" id="PF08546"/>
    </source>
</evidence>
<dbReference type="SUPFAM" id="SSF48179">
    <property type="entry name" value="6-phosphogluconate dehydrogenase C-terminal domain-like"/>
    <property type="match status" value="1"/>
</dbReference>
<comment type="caution">
    <text evidence="6">The sequence shown here is derived from an EMBL/GenBank/DDBJ whole genome shotgun (WGS) entry which is preliminary data.</text>
</comment>
<evidence type="ECO:0000313" key="7">
    <source>
        <dbReference type="Proteomes" id="UP001642502"/>
    </source>
</evidence>
<feature type="domain" description="Ketopantoate reductase C-terminal" evidence="5">
    <location>
        <begin position="242"/>
        <end position="361"/>
    </location>
</feature>
<dbReference type="Pfam" id="PF08546">
    <property type="entry name" value="ApbA_C"/>
    <property type="match status" value="1"/>
</dbReference>
<evidence type="ECO:0000256" key="2">
    <source>
        <dbReference type="ARBA" id="ARBA00022857"/>
    </source>
</evidence>
<protein>
    <recommendedName>
        <fullName evidence="8">2-dehydropantoate 2-reductase</fullName>
    </recommendedName>
</protein>
<evidence type="ECO:0000313" key="6">
    <source>
        <dbReference type="EMBL" id="CAK7268261.1"/>
    </source>
</evidence>
<dbReference type="Gene3D" id="3.40.50.720">
    <property type="entry name" value="NAD(P)-binding Rossmann-like Domain"/>
    <property type="match status" value="1"/>
</dbReference>
<sequence length="373" mass="40417">MTTSSSISVSSPAPANNVYRVCLIGSGGLGTIASLVLVKSGQAHVTVVLRSKYKYITEHGWDIDSIDHGKIQGWRPHRIVASVHDAAVQGTEKVEFDYVVVCTKHLPGRHSVAAMIAPVMTPGRTTVVLIQNGLGIEDEIVTAWPSNTVMSGVSHIGSGVEEPNRVVQVGRDVSKVGVHYELSSVSTCSSSSSKPASEAACAAKTDADAAKSEKRIKSRAKAEAYVAMYNAGGAHKCELVDDIETARWVKLVWNGTFNTICALTRSSVGELQRSKGREALLVPMMWEIWRIAAASGHPLPESLVKHEAYRLPDDCAYRPSMMLDLQNGRPLELDVILGNPIKVARRLGVPTPIMDVVYNLLLVESFKMEQRAH</sequence>
<dbReference type="InterPro" id="IPR003710">
    <property type="entry name" value="ApbA"/>
</dbReference>
<name>A0ABP0DNA7_9PEZI</name>
<dbReference type="EMBL" id="CAWUON010000035">
    <property type="protein sequence ID" value="CAK7268261.1"/>
    <property type="molecule type" value="Genomic_DNA"/>
</dbReference>
<gene>
    <name evidence="6" type="ORF">SEPCBS119000_002970</name>
</gene>
<evidence type="ECO:0000256" key="3">
    <source>
        <dbReference type="ARBA" id="ARBA00023002"/>
    </source>
</evidence>
<dbReference type="SUPFAM" id="SSF51735">
    <property type="entry name" value="NAD(P)-binding Rossmann-fold domains"/>
    <property type="match status" value="1"/>
</dbReference>
<dbReference type="Gene3D" id="1.10.1040.10">
    <property type="entry name" value="N-(1-d-carboxylethyl)-l-norvaline Dehydrogenase, domain 2"/>
    <property type="match status" value="1"/>
</dbReference>
<dbReference type="NCBIfam" id="TIGR00745">
    <property type="entry name" value="apbA_panE"/>
    <property type="match status" value="1"/>
</dbReference>
<dbReference type="InterPro" id="IPR008927">
    <property type="entry name" value="6-PGluconate_DH-like_C_sf"/>
</dbReference>
<dbReference type="PANTHER" id="PTHR21708">
    <property type="entry name" value="PROBABLE 2-DEHYDROPANTOATE 2-REDUCTASE"/>
    <property type="match status" value="1"/>
</dbReference>